<dbReference type="AlphaFoldDB" id="A0A2S0RAQ0"/>
<proteinExistence type="predicted"/>
<feature type="domain" description="Polysaccharide export protein N-terminal" evidence="2">
    <location>
        <begin position="45"/>
        <end position="142"/>
    </location>
</feature>
<dbReference type="PROSITE" id="PS51257">
    <property type="entry name" value="PROKAR_LIPOPROTEIN"/>
    <property type="match status" value="1"/>
</dbReference>
<dbReference type="Proteomes" id="UP000244193">
    <property type="component" value="Chromosome"/>
</dbReference>
<keyword evidence="4" id="KW-1185">Reference proteome</keyword>
<dbReference type="GO" id="GO:0015159">
    <property type="term" value="F:polysaccharide transmembrane transporter activity"/>
    <property type="evidence" value="ECO:0007669"/>
    <property type="project" value="InterPro"/>
</dbReference>
<keyword evidence="3" id="KW-0813">Transport</keyword>
<evidence type="ECO:0000313" key="4">
    <source>
        <dbReference type="Proteomes" id="UP000244193"/>
    </source>
</evidence>
<evidence type="ECO:0000259" key="2">
    <source>
        <dbReference type="Pfam" id="PF02563"/>
    </source>
</evidence>
<dbReference type="Pfam" id="PF02563">
    <property type="entry name" value="Poly_export"/>
    <property type="match status" value="1"/>
</dbReference>
<dbReference type="PANTHER" id="PTHR33619">
    <property type="entry name" value="POLYSACCHARIDE EXPORT PROTEIN GFCE-RELATED"/>
    <property type="match status" value="1"/>
</dbReference>
<name>A0A2S0RAQ0_9FLAO</name>
<protein>
    <submittedName>
        <fullName evidence="3">Sugar transporter</fullName>
    </submittedName>
</protein>
<sequence length="264" mass="29296">MRIRLWYLLLLGTLLTSCIPTKDMIYLQNKSDGAAVSPVNPISLKPYRLQTNDIISINIKAIDQKLVAIFSPSSKADGNSGGESESSLYFNGFTVDDHGNIRIPILGEVNVLGFTLDEVRVKIEKELLETYFNKEADIFVNVKLAGIRYTTSGEVTSPGTKTLFTEKLNILEALANSGDVTITGDRKSVTVIRQFPYGTEMHDIDLTDIKAIQSPYYYIQPNDYIFVKPLKQKSWGTGKTGIESLTTIVTILSLATTTFLLLKN</sequence>
<reference evidence="3 4" key="1">
    <citation type="submission" date="2018-04" db="EMBL/GenBank/DDBJ databases">
        <title>Genome sequencing of Flavobacterium sp. HYN0048.</title>
        <authorList>
            <person name="Yi H."/>
            <person name="Baek C."/>
        </authorList>
    </citation>
    <scope>NUCLEOTIDE SEQUENCE [LARGE SCALE GENOMIC DNA]</scope>
    <source>
        <strain evidence="3 4">HYN0048</strain>
    </source>
</reference>
<organism evidence="3 4">
    <name type="scientific">Flavobacterium magnum</name>
    <dbReference type="NCBI Taxonomy" id="2162713"/>
    <lineage>
        <taxon>Bacteria</taxon>
        <taxon>Pseudomonadati</taxon>
        <taxon>Bacteroidota</taxon>
        <taxon>Flavobacteriia</taxon>
        <taxon>Flavobacteriales</taxon>
        <taxon>Flavobacteriaceae</taxon>
        <taxon>Flavobacterium</taxon>
    </lineage>
</organism>
<gene>
    <name evidence="3" type="ORF">HYN48_00370</name>
</gene>
<dbReference type="Gene3D" id="3.10.560.10">
    <property type="entry name" value="Outer membrane lipoprotein wza domain like"/>
    <property type="match status" value="1"/>
</dbReference>
<keyword evidence="1" id="KW-0732">Signal</keyword>
<dbReference type="InterPro" id="IPR003715">
    <property type="entry name" value="Poly_export_N"/>
</dbReference>
<evidence type="ECO:0000256" key="1">
    <source>
        <dbReference type="ARBA" id="ARBA00022729"/>
    </source>
</evidence>
<evidence type="ECO:0000313" key="3">
    <source>
        <dbReference type="EMBL" id="AWA28659.1"/>
    </source>
</evidence>
<dbReference type="PANTHER" id="PTHR33619:SF3">
    <property type="entry name" value="POLYSACCHARIDE EXPORT PROTEIN GFCE-RELATED"/>
    <property type="match status" value="1"/>
</dbReference>
<dbReference type="EMBL" id="CP028811">
    <property type="protein sequence ID" value="AWA28659.1"/>
    <property type="molecule type" value="Genomic_DNA"/>
</dbReference>
<accession>A0A2S0RAQ0</accession>
<dbReference type="OrthoDB" id="1445882at2"/>
<keyword evidence="3" id="KW-0762">Sugar transport</keyword>
<dbReference type="InterPro" id="IPR049712">
    <property type="entry name" value="Poly_export"/>
</dbReference>
<dbReference type="Gene3D" id="3.30.1950.10">
    <property type="entry name" value="wza like domain"/>
    <property type="match status" value="1"/>
</dbReference>
<dbReference type="KEGG" id="fmg:HYN48_00370"/>
<dbReference type="RefSeq" id="WP_108369251.1">
    <property type="nucleotide sequence ID" value="NZ_CP028811.1"/>
</dbReference>